<dbReference type="EMBL" id="BMXI01000009">
    <property type="protein sequence ID" value="GHC55090.1"/>
    <property type="molecule type" value="Genomic_DNA"/>
</dbReference>
<evidence type="ECO:0000256" key="1">
    <source>
        <dbReference type="SAM" id="SignalP"/>
    </source>
</evidence>
<evidence type="ECO:0000313" key="2">
    <source>
        <dbReference type="EMBL" id="GHC55090.1"/>
    </source>
</evidence>
<dbReference type="Proteomes" id="UP000644507">
    <property type="component" value="Unassembled WGS sequence"/>
</dbReference>
<sequence>MKALLPLFPILLLACSAPSQTGPAHDFNTLTLTAINDMPTGGGYSGSDATKNKLTLACTATDGGLSFSPTAARPSFCSGATYLVFLKALQESHRPSPALAKTLVVAPDQKDGHGIFGRWNANGPGCAKLVADLGCGVNFTSWESARPGDFLKIWWTNEIGGKERGHHVVYLGHDQLTVRFWSSNQPGGFGEKSVPRADCKRVLFTRITSPQAIARATQLPASDPWLERMLKEDFTWQEVVTKCRVNQPRQVGFRRNRPL</sequence>
<feature type="signal peptide" evidence="1">
    <location>
        <begin position="1"/>
        <end position="21"/>
    </location>
</feature>
<name>A0A918TMN2_9BACT</name>
<dbReference type="AlphaFoldDB" id="A0A918TMN2"/>
<keyword evidence="3" id="KW-1185">Reference proteome</keyword>
<feature type="chain" id="PRO_5037363837" description="NlpC/P60 domain-containing protein" evidence="1">
    <location>
        <begin position="22"/>
        <end position="259"/>
    </location>
</feature>
<proteinExistence type="predicted"/>
<keyword evidence="1" id="KW-0732">Signal</keyword>
<evidence type="ECO:0008006" key="4">
    <source>
        <dbReference type="Google" id="ProtNLM"/>
    </source>
</evidence>
<comment type="caution">
    <text evidence="2">The sequence shown here is derived from an EMBL/GenBank/DDBJ whole genome shotgun (WGS) entry which is preliminary data.</text>
</comment>
<protein>
    <recommendedName>
        <fullName evidence="4">NlpC/P60 domain-containing protein</fullName>
    </recommendedName>
</protein>
<evidence type="ECO:0000313" key="3">
    <source>
        <dbReference type="Proteomes" id="UP000644507"/>
    </source>
</evidence>
<reference evidence="2" key="1">
    <citation type="journal article" date="2014" name="Int. J. Syst. Evol. Microbiol.">
        <title>Complete genome sequence of Corynebacterium casei LMG S-19264T (=DSM 44701T), isolated from a smear-ripened cheese.</title>
        <authorList>
            <consortium name="US DOE Joint Genome Institute (JGI-PGF)"/>
            <person name="Walter F."/>
            <person name="Albersmeier A."/>
            <person name="Kalinowski J."/>
            <person name="Ruckert C."/>
        </authorList>
    </citation>
    <scope>NUCLEOTIDE SEQUENCE</scope>
    <source>
        <strain evidence="2">KCTC 12988</strain>
    </source>
</reference>
<reference evidence="2" key="2">
    <citation type="submission" date="2020-09" db="EMBL/GenBank/DDBJ databases">
        <authorList>
            <person name="Sun Q."/>
            <person name="Kim S."/>
        </authorList>
    </citation>
    <scope>NUCLEOTIDE SEQUENCE</scope>
    <source>
        <strain evidence="2">KCTC 12988</strain>
    </source>
</reference>
<organism evidence="2 3">
    <name type="scientific">Roseibacillus persicicus</name>
    <dbReference type="NCBI Taxonomy" id="454148"/>
    <lineage>
        <taxon>Bacteria</taxon>
        <taxon>Pseudomonadati</taxon>
        <taxon>Verrucomicrobiota</taxon>
        <taxon>Verrucomicrobiia</taxon>
        <taxon>Verrucomicrobiales</taxon>
        <taxon>Verrucomicrobiaceae</taxon>
        <taxon>Roseibacillus</taxon>
    </lineage>
</organism>
<dbReference type="PROSITE" id="PS51257">
    <property type="entry name" value="PROKAR_LIPOPROTEIN"/>
    <property type="match status" value="1"/>
</dbReference>
<gene>
    <name evidence="2" type="ORF">GCM10007100_22000</name>
</gene>
<accession>A0A918TMN2</accession>